<dbReference type="Pfam" id="PF11185">
    <property type="entry name" value="DUF2971"/>
    <property type="match status" value="1"/>
</dbReference>
<proteinExistence type="predicted"/>
<evidence type="ECO:0000313" key="2">
    <source>
        <dbReference type="Proteomes" id="UP001529369"/>
    </source>
</evidence>
<dbReference type="EMBL" id="JAUFPN010000080">
    <property type="protein sequence ID" value="MDN3564367.1"/>
    <property type="molecule type" value="Genomic_DNA"/>
</dbReference>
<dbReference type="RefSeq" id="WP_290316162.1">
    <property type="nucleotide sequence ID" value="NZ_JAUFPN010000080.1"/>
</dbReference>
<dbReference type="InterPro" id="IPR021352">
    <property type="entry name" value="DUF2971"/>
</dbReference>
<evidence type="ECO:0008006" key="3">
    <source>
        <dbReference type="Google" id="ProtNLM"/>
    </source>
</evidence>
<dbReference type="Proteomes" id="UP001529369">
    <property type="component" value="Unassembled WGS sequence"/>
</dbReference>
<protein>
    <recommendedName>
        <fullName evidence="3">DUF2971 domain-containing protein</fullName>
    </recommendedName>
</protein>
<reference evidence="2" key="1">
    <citation type="journal article" date="2019" name="Int. J. Syst. Evol. Microbiol.">
        <title>The Global Catalogue of Microorganisms (GCM) 10K type strain sequencing project: providing services to taxonomists for standard genome sequencing and annotation.</title>
        <authorList>
            <consortium name="The Broad Institute Genomics Platform"/>
            <consortium name="The Broad Institute Genome Sequencing Center for Infectious Disease"/>
            <person name="Wu L."/>
            <person name="Ma J."/>
        </authorList>
    </citation>
    <scope>NUCLEOTIDE SEQUENCE [LARGE SCALE GENOMIC DNA]</scope>
    <source>
        <strain evidence="2">CECT 7131</strain>
    </source>
</reference>
<comment type="caution">
    <text evidence="1">The sequence shown here is derived from an EMBL/GenBank/DDBJ whole genome shotgun (WGS) entry which is preliminary data.</text>
</comment>
<gene>
    <name evidence="1" type="ORF">QWZ14_08300</name>
</gene>
<organism evidence="1 2">
    <name type="scientific">Paeniroseomonas aquatica</name>
    <dbReference type="NCBI Taxonomy" id="373043"/>
    <lineage>
        <taxon>Bacteria</taxon>
        <taxon>Pseudomonadati</taxon>
        <taxon>Pseudomonadota</taxon>
        <taxon>Alphaproteobacteria</taxon>
        <taxon>Acetobacterales</taxon>
        <taxon>Acetobacteraceae</taxon>
        <taxon>Paeniroseomonas</taxon>
    </lineage>
</organism>
<evidence type="ECO:0000313" key="1">
    <source>
        <dbReference type="EMBL" id="MDN3564367.1"/>
    </source>
</evidence>
<sequence>MERFESNPFFSVGVRQEQVSCSPPALAFQAIGWVGDSRIFVRLRTDAFGSNVAAANKVSWRIAGLDVEQARRRDFLASCPPRIPYRYSHRNEDSEPVRAHQITPAQVHKSFLILLLGPRMGKLERIQGMPAERELPYSTSRAYINAGAGGIHDGYLPLPATLAYIPNGIAPARMSQDLLFHYTKALAFGAIVESGCLWAGDLRAMNDYTELIYAEDLLIRRLEFFKAPVSLVNAVKSEIDCLRVVDVFSVSFSKTRELKSQWIGYAKENGLCFSLPMEVIKTAMRLDEKIYVDEIIYDVRAQAFLIDPVAKSIMTYTGDLNNKQKFRDFLTTTISGNFTPFAPFLKHPTFFEEREVRLIFEKPTEIFSTILNGKPFRYAKFPYRRYFDLSDGVDHMFQEIYTAPRRTGEMERMKEIDAILTRTQSRFSVIIASRVPYEF</sequence>
<name>A0ABT8A3M7_9PROT</name>
<accession>A0ABT8A3M7</accession>
<keyword evidence="2" id="KW-1185">Reference proteome</keyword>